<accession>A0A4Y2L080</accession>
<evidence type="ECO:0000313" key="2">
    <source>
        <dbReference type="EMBL" id="GBN07283.1"/>
    </source>
</evidence>
<keyword evidence="3" id="KW-1185">Reference proteome</keyword>
<proteinExistence type="predicted"/>
<name>A0A4Y2L080_ARAVE</name>
<reference evidence="1 3" key="1">
    <citation type="journal article" date="2019" name="Sci. Rep.">
        <title>Orb-weaving spider Araneus ventricosus genome elucidates the spidroin gene catalogue.</title>
        <authorList>
            <person name="Kono N."/>
            <person name="Nakamura H."/>
            <person name="Ohtoshi R."/>
            <person name="Moran D.A.P."/>
            <person name="Shinohara A."/>
            <person name="Yoshida Y."/>
            <person name="Fujiwara M."/>
            <person name="Mori M."/>
            <person name="Tomita M."/>
            <person name="Arakawa K."/>
        </authorList>
    </citation>
    <scope>NUCLEOTIDE SEQUENCE [LARGE SCALE GENOMIC DNA]</scope>
</reference>
<comment type="caution">
    <text evidence="1">The sequence shown here is derived from an EMBL/GenBank/DDBJ whole genome shotgun (WGS) entry which is preliminary data.</text>
</comment>
<dbReference type="Proteomes" id="UP000499080">
    <property type="component" value="Unassembled WGS sequence"/>
</dbReference>
<organism evidence="1 3">
    <name type="scientific">Araneus ventricosus</name>
    <name type="common">Orbweaver spider</name>
    <name type="synonym">Epeira ventricosa</name>
    <dbReference type="NCBI Taxonomy" id="182803"/>
    <lineage>
        <taxon>Eukaryota</taxon>
        <taxon>Metazoa</taxon>
        <taxon>Ecdysozoa</taxon>
        <taxon>Arthropoda</taxon>
        <taxon>Chelicerata</taxon>
        <taxon>Arachnida</taxon>
        <taxon>Araneae</taxon>
        <taxon>Araneomorphae</taxon>
        <taxon>Entelegynae</taxon>
        <taxon>Araneoidea</taxon>
        <taxon>Araneidae</taxon>
        <taxon>Araneus</taxon>
    </lineage>
</organism>
<dbReference type="AlphaFoldDB" id="A0A4Y2L080"/>
<evidence type="ECO:0000313" key="1">
    <source>
        <dbReference type="EMBL" id="GBN07267.1"/>
    </source>
</evidence>
<dbReference type="EMBL" id="BGPR01196935">
    <property type="protein sequence ID" value="GBN07283.1"/>
    <property type="molecule type" value="Genomic_DNA"/>
</dbReference>
<gene>
    <name evidence="1" type="ORF">AVEN_170365_1</name>
    <name evidence="2" type="ORF">AVEN_210148_1</name>
</gene>
<dbReference type="EMBL" id="BGPR01196930">
    <property type="protein sequence ID" value="GBN07267.1"/>
    <property type="molecule type" value="Genomic_DNA"/>
</dbReference>
<evidence type="ECO:0000313" key="3">
    <source>
        <dbReference type="Proteomes" id="UP000499080"/>
    </source>
</evidence>
<sequence>MLRLIDALQAVKLRHKRFSRCISTRTTGSRATSNVGNWRLECNSQLRVQLMETVYGYRIHRKIVNSFVQTRKIDICSLQRDARGVQDFLVSHSQKTELQRLG</sequence>
<protein>
    <submittedName>
        <fullName evidence="1">Uncharacterized protein</fullName>
    </submittedName>
</protein>